<dbReference type="AlphaFoldDB" id="A7H0K0"/>
<name>A7H0K0_CAMC5</name>
<dbReference type="EMBL" id="CP000767">
    <property type="protein sequence ID" value="EAU01350.1"/>
    <property type="molecule type" value="Genomic_DNA"/>
</dbReference>
<reference evidence="15" key="1">
    <citation type="submission" date="2016-07" db="EMBL/GenBank/DDBJ databases">
        <title>Comparative genomics of the Campylobacter concisus group.</title>
        <authorList>
            <person name="Miller W.G."/>
            <person name="Yee E."/>
            <person name="Chapman M.H."/>
            <person name="Huynh S."/>
            <person name="Bono J.L."/>
            <person name="On S.L.W."/>
            <person name="StLeger J."/>
            <person name="Foster G."/>
            <person name="Parker C.T."/>
        </authorList>
    </citation>
    <scope>NUCLEOTIDE SEQUENCE</scope>
    <source>
        <strain evidence="15">525.92</strain>
    </source>
</reference>
<dbReference type="Pfam" id="PF07715">
    <property type="entry name" value="Plug"/>
    <property type="match status" value="1"/>
</dbReference>
<dbReference type="Gene3D" id="2.40.170.20">
    <property type="entry name" value="TonB-dependent receptor, beta-barrel domain"/>
    <property type="match status" value="2"/>
</dbReference>
<dbReference type="RefSeq" id="WP_011992746.1">
    <property type="nucleotide sequence ID" value="NC_009715.2"/>
</dbReference>
<keyword evidence="7 10" id="KW-0472">Membrane</keyword>
<dbReference type="HOGENOM" id="CLU_008287_19_0_7"/>
<dbReference type="KEGG" id="ccv:CCV52592_0590"/>
<feature type="domain" description="TonB-dependent receptor-like beta-barrel" evidence="13">
    <location>
        <begin position="509"/>
        <end position="949"/>
    </location>
</feature>
<evidence type="ECO:0000256" key="2">
    <source>
        <dbReference type="ARBA" id="ARBA00022448"/>
    </source>
</evidence>
<evidence type="ECO:0000256" key="7">
    <source>
        <dbReference type="ARBA" id="ARBA00023136"/>
    </source>
</evidence>
<evidence type="ECO:0000313" key="15">
    <source>
        <dbReference type="EMBL" id="EAU01350.1"/>
    </source>
</evidence>
<evidence type="ECO:0000256" key="1">
    <source>
        <dbReference type="ARBA" id="ARBA00004571"/>
    </source>
</evidence>
<evidence type="ECO:0000256" key="3">
    <source>
        <dbReference type="ARBA" id="ARBA00022452"/>
    </source>
</evidence>
<dbReference type="GO" id="GO:0044718">
    <property type="term" value="P:siderophore transmembrane transport"/>
    <property type="evidence" value="ECO:0007669"/>
    <property type="project" value="TreeGrafter"/>
</dbReference>
<keyword evidence="5 12" id="KW-0732">Signal</keyword>
<evidence type="ECO:0000313" key="16">
    <source>
        <dbReference type="Proteomes" id="UP000006380"/>
    </source>
</evidence>
<comment type="subcellular location">
    <subcellularLocation>
        <location evidence="1 10">Cell outer membrane</location>
        <topology evidence="1 10">Multi-pass membrane protein</topology>
    </subcellularLocation>
</comment>
<feature type="domain" description="TonB-dependent receptor plug" evidence="14">
    <location>
        <begin position="55"/>
        <end position="162"/>
    </location>
</feature>
<dbReference type="GO" id="GO:0015344">
    <property type="term" value="F:siderophore uptake transmembrane transporter activity"/>
    <property type="evidence" value="ECO:0007669"/>
    <property type="project" value="TreeGrafter"/>
</dbReference>
<dbReference type="InterPro" id="IPR010949">
    <property type="entry name" value="TonB_Hb/transfer/lactofer_rcpt"/>
</dbReference>
<evidence type="ECO:0000256" key="4">
    <source>
        <dbReference type="ARBA" id="ARBA00022692"/>
    </source>
</evidence>
<dbReference type="PROSITE" id="PS52016">
    <property type="entry name" value="TONB_DEPENDENT_REC_3"/>
    <property type="match status" value="1"/>
</dbReference>
<dbReference type="PANTHER" id="PTHR30069:SF29">
    <property type="entry name" value="HEMOGLOBIN AND HEMOGLOBIN-HAPTOGLOBIN-BINDING PROTEIN 1-RELATED"/>
    <property type="match status" value="1"/>
</dbReference>
<dbReference type="InterPro" id="IPR012910">
    <property type="entry name" value="Plug_dom"/>
</dbReference>
<comment type="similarity">
    <text evidence="10 11">Belongs to the TonB-dependent receptor family.</text>
</comment>
<evidence type="ECO:0000259" key="13">
    <source>
        <dbReference type="Pfam" id="PF00593"/>
    </source>
</evidence>
<keyword evidence="16" id="KW-1185">Reference proteome</keyword>
<keyword evidence="8 15" id="KW-0675">Receptor</keyword>
<gene>
    <name evidence="15" type="ORF">CCV52592_0590</name>
</gene>
<dbReference type="STRING" id="360105.CCV52592_0590"/>
<dbReference type="PANTHER" id="PTHR30069">
    <property type="entry name" value="TONB-DEPENDENT OUTER MEMBRANE RECEPTOR"/>
    <property type="match status" value="1"/>
</dbReference>
<dbReference type="Gene3D" id="2.170.130.10">
    <property type="entry name" value="TonB-dependent receptor, plug domain"/>
    <property type="match status" value="1"/>
</dbReference>
<keyword evidence="9 10" id="KW-0998">Cell outer membrane</keyword>
<dbReference type="InterPro" id="IPR036942">
    <property type="entry name" value="Beta-barrel_TonB_sf"/>
</dbReference>
<evidence type="ECO:0000256" key="9">
    <source>
        <dbReference type="ARBA" id="ARBA00023237"/>
    </source>
</evidence>
<dbReference type="SUPFAM" id="SSF56935">
    <property type="entry name" value="Porins"/>
    <property type="match status" value="1"/>
</dbReference>
<dbReference type="InterPro" id="IPR000531">
    <property type="entry name" value="Beta-barrel_TonB"/>
</dbReference>
<dbReference type="InterPro" id="IPR039426">
    <property type="entry name" value="TonB-dep_rcpt-like"/>
</dbReference>
<evidence type="ECO:0000259" key="14">
    <source>
        <dbReference type="Pfam" id="PF07715"/>
    </source>
</evidence>
<evidence type="ECO:0000256" key="6">
    <source>
        <dbReference type="ARBA" id="ARBA00023077"/>
    </source>
</evidence>
<protein>
    <submittedName>
        <fullName evidence="15">TonB-dependent hemoglobin/transferrin/lactoferrin receptor family protein</fullName>
    </submittedName>
</protein>
<keyword evidence="2 10" id="KW-0813">Transport</keyword>
<evidence type="ECO:0000256" key="11">
    <source>
        <dbReference type="RuleBase" id="RU003357"/>
    </source>
</evidence>
<dbReference type="Pfam" id="PF00593">
    <property type="entry name" value="TonB_dep_Rec_b-barrel"/>
    <property type="match status" value="1"/>
</dbReference>
<dbReference type="GO" id="GO:0009279">
    <property type="term" value="C:cell outer membrane"/>
    <property type="evidence" value="ECO:0007669"/>
    <property type="project" value="UniProtKB-SubCell"/>
</dbReference>
<feature type="signal peptide" evidence="12">
    <location>
        <begin position="1"/>
        <end position="23"/>
    </location>
</feature>
<evidence type="ECO:0000256" key="10">
    <source>
        <dbReference type="PROSITE-ProRule" id="PRU01360"/>
    </source>
</evidence>
<evidence type="ECO:0000256" key="5">
    <source>
        <dbReference type="ARBA" id="ARBA00022729"/>
    </source>
</evidence>
<evidence type="ECO:0000256" key="8">
    <source>
        <dbReference type="ARBA" id="ARBA00023170"/>
    </source>
</evidence>
<keyword evidence="3 10" id="KW-1134">Transmembrane beta strand</keyword>
<keyword evidence="4 10" id="KW-0812">Transmembrane</keyword>
<keyword evidence="6 11" id="KW-0798">TonB box</keyword>
<proteinExistence type="inferred from homology"/>
<evidence type="ECO:0000256" key="12">
    <source>
        <dbReference type="SAM" id="SignalP"/>
    </source>
</evidence>
<sequence>MSGNRLKLSLIALLILNAGGLFAADEKDVKLDSIEVIGTTPDDDVKTKKVGETKKSAETLSKQQVSDSRDLVKYETGVTVVEAGRFGASGYAIRGVDENRVGIMIDGLRQAETLSSTGFKELFEGYGNFNNTRNGVEMENVKLATITKGADSIKTGSGALGGSVMFETKDARDYLIDKDWYFGFKNGYQSRDTQNFRSVSAAARFKWFDILIINTLRDGHETKNYFYDIYNGDEDRSHVGKTREKADPYHIKRKSTMVKVGFQPSDEHRFSVMHDDSTLSSRGEDLSYSLRTWSQGQEDTKLGERRTNDKSTRKNTQFTYENFVETPFWDSFKISYSTQKIKNKAKTDEYCNNDGCNNVRNPSGLNLVYDKEAGVYKIVDKNNKELSFYDKKNKKRVSGDRHEAKYADAEEFMDSNGNVLEWKNNGGDPDYMLMDCSKIDCSKKFRVSRLINTGRVDADGDDIWEHTFADRDIITKEYHGIKYGVIKKDDPAEELRFVTPQSEGFAENNYHDRDLNTDTKQFDINFDKEFELFHTSHSLKYGGLLDKTKKSMVDQDGYIDVSSKWWATDFFGYDNWGTIPRPDKWPTTNKLKKNTSTKQTYLVPVETETKAFNIGDNINLTDWLGLDLNYRYDIVKHSPSYDESIPVPPGMIIGVFKPLIGYNPYGNSQGYKHPIAQQNLKENLDILLQNREFKSDSYSLGLNLDPLEWMRVQFKYSKGFRAPTSDEMYMTFKHPSASIRPNINLKAEIAKTKEAALTFYKNQSFVSFDVFKTDYENFIDLVYIGEFPIDDSSQLGYPFWQNKNRDNAKVDGFEITSRLEMDEILPSLRGFRLGYKFTHQKGRMRDDEGNTIAMNAIQPTTSVYTLGYSTPGDKYGIDLYITDVGEKKAEDTYNMYWKQQEKDPNYLVKGKPVTDSAWGWRSGNYTVFDLIAYAKPAKNFAFSFGLYNITDQKYMTWDSARSIRGFGTTNLIDQNTGAGIKRFYAPGRNFKFTWEIKF</sequence>
<accession>A7H0K0</accession>
<feature type="chain" id="PRO_5002707557" evidence="12">
    <location>
        <begin position="24"/>
        <end position="998"/>
    </location>
</feature>
<organism evidence="15 16">
    <name type="scientific">Campylobacter curvus (strain 525.92)</name>
    <dbReference type="NCBI Taxonomy" id="360105"/>
    <lineage>
        <taxon>Bacteria</taxon>
        <taxon>Pseudomonadati</taxon>
        <taxon>Campylobacterota</taxon>
        <taxon>Epsilonproteobacteria</taxon>
        <taxon>Campylobacterales</taxon>
        <taxon>Campylobacteraceae</taxon>
        <taxon>Campylobacter</taxon>
    </lineage>
</organism>
<dbReference type="InterPro" id="IPR037066">
    <property type="entry name" value="Plug_dom_sf"/>
</dbReference>
<dbReference type="OrthoDB" id="9764669at2"/>
<dbReference type="NCBIfam" id="TIGR01786">
    <property type="entry name" value="TonB-hemlactrns"/>
    <property type="match status" value="1"/>
</dbReference>
<dbReference type="Proteomes" id="UP000006380">
    <property type="component" value="Chromosome"/>
</dbReference>